<gene>
    <name evidence="9" type="ORF">EYW47_24015</name>
</gene>
<dbReference type="AlphaFoldDB" id="A0A4R5M523"/>
<evidence type="ECO:0000256" key="3">
    <source>
        <dbReference type="ARBA" id="ARBA00022692"/>
    </source>
</evidence>
<accession>A0A4R5M523</accession>
<reference evidence="9 10" key="1">
    <citation type="submission" date="2019-03" db="EMBL/GenBank/DDBJ databases">
        <title>Paraburkholderia sp. 4M-K11, isolated from subtropical forest soil.</title>
        <authorList>
            <person name="Gao Z.-H."/>
            <person name="Qiu L.-H."/>
        </authorList>
    </citation>
    <scope>NUCLEOTIDE SEQUENCE [LARGE SCALE GENOMIC DNA]</scope>
    <source>
        <strain evidence="9 10">4M-K11</strain>
    </source>
</reference>
<evidence type="ECO:0000313" key="10">
    <source>
        <dbReference type="Proteomes" id="UP000295722"/>
    </source>
</evidence>
<dbReference type="PANTHER" id="PTHR30509">
    <property type="entry name" value="P-HYDROXYBENZOIC ACID EFFLUX PUMP SUBUNIT-RELATED"/>
    <property type="match status" value="1"/>
</dbReference>
<dbReference type="GO" id="GO:0005886">
    <property type="term" value="C:plasma membrane"/>
    <property type="evidence" value="ECO:0007669"/>
    <property type="project" value="UniProtKB-SubCell"/>
</dbReference>
<feature type="transmembrane region" description="Helical" evidence="7">
    <location>
        <begin position="352"/>
        <end position="371"/>
    </location>
</feature>
<evidence type="ECO:0000256" key="4">
    <source>
        <dbReference type="ARBA" id="ARBA00022989"/>
    </source>
</evidence>
<name>A0A4R5M523_9BURK</name>
<feature type="transmembrane region" description="Helical" evidence="7">
    <location>
        <begin position="96"/>
        <end position="126"/>
    </location>
</feature>
<feature type="domain" description="Integral membrane bound transporter" evidence="8">
    <location>
        <begin position="367"/>
        <end position="498"/>
    </location>
</feature>
<feature type="transmembrane region" description="Helical" evidence="7">
    <location>
        <begin position="455"/>
        <end position="473"/>
    </location>
</feature>
<comment type="similarity">
    <text evidence="6">Belongs to the YccS/YhfK family.</text>
</comment>
<dbReference type="InterPro" id="IPR049453">
    <property type="entry name" value="Memb_transporter_dom"/>
</dbReference>
<evidence type="ECO:0000256" key="2">
    <source>
        <dbReference type="ARBA" id="ARBA00022475"/>
    </source>
</evidence>
<evidence type="ECO:0000256" key="1">
    <source>
        <dbReference type="ARBA" id="ARBA00004651"/>
    </source>
</evidence>
<feature type="transmembrane region" description="Helical" evidence="7">
    <location>
        <begin position="146"/>
        <end position="169"/>
    </location>
</feature>
<feature type="transmembrane region" description="Helical" evidence="7">
    <location>
        <begin position="403"/>
        <end position="423"/>
    </location>
</feature>
<dbReference type="Proteomes" id="UP000295722">
    <property type="component" value="Unassembled WGS sequence"/>
</dbReference>
<dbReference type="Pfam" id="PF13515">
    <property type="entry name" value="FUSC_2"/>
    <property type="match status" value="1"/>
</dbReference>
<feature type="transmembrane region" description="Helical" evidence="7">
    <location>
        <begin position="60"/>
        <end position="84"/>
    </location>
</feature>
<evidence type="ECO:0000256" key="6">
    <source>
        <dbReference type="ARBA" id="ARBA00043993"/>
    </source>
</evidence>
<protein>
    <submittedName>
        <fullName evidence="9">FUSC family protein</fullName>
    </submittedName>
</protein>
<keyword evidence="10" id="KW-1185">Reference proteome</keyword>
<dbReference type="EMBL" id="SMRP01000013">
    <property type="protein sequence ID" value="TDG20979.1"/>
    <property type="molecule type" value="Genomic_DNA"/>
</dbReference>
<comment type="subcellular location">
    <subcellularLocation>
        <location evidence="1">Cell membrane</location>
        <topology evidence="1">Multi-pass membrane protein</topology>
    </subcellularLocation>
</comment>
<comment type="caution">
    <text evidence="9">The sequence shown here is derived from an EMBL/GenBank/DDBJ whole genome shotgun (WGS) entry which is preliminary data.</text>
</comment>
<keyword evidence="2" id="KW-1003">Cell membrane</keyword>
<keyword evidence="4 7" id="KW-1133">Transmembrane helix</keyword>
<evidence type="ECO:0000256" key="5">
    <source>
        <dbReference type="ARBA" id="ARBA00023136"/>
    </source>
</evidence>
<evidence type="ECO:0000313" key="9">
    <source>
        <dbReference type="EMBL" id="TDG20979.1"/>
    </source>
</evidence>
<feature type="transmembrane region" description="Helical" evidence="7">
    <location>
        <begin position="429"/>
        <end position="448"/>
    </location>
</feature>
<organism evidence="9 10">
    <name type="scientific">Paraburkholderia silviterrae</name>
    <dbReference type="NCBI Taxonomy" id="2528715"/>
    <lineage>
        <taxon>Bacteria</taxon>
        <taxon>Pseudomonadati</taxon>
        <taxon>Pseudomonadota</taxon>
        <taxon>Betaproteobacteria</taxon>
        <taxon>Burkholderiales</taxon>
        <taxon>Burkholderiaceae</taxon>
        <taxon>Paraburkholderia</taxon>
    </lineage>
</organism>
<keyword evidence="5 7" id="KW-0472">Membrane</keyword>
<keyword evidence="3 7" id="KW-0812">Transmembrane</keyword>
<feature type="transmembrane region" description="Helical" evidence="7">
    <location>
        <begin position="485"/>
        <end position="504"/>
    </location>
</feature>
<evidence type="ECO:0000256" key="7">
    <source>
        <dbReference type="SAM" id="Phobius"/>
    </source>
</evidence>
<sequence length="695" mass="74210">MKRLLPFLHDELAPFPGRMNVALRAIAASAIVIVVTMTLEVPYLAVSLIVVFYVTQANVVITRLVALLFLAGVTLAVGCTVLVLKLTFDVPLLRIALASAIFFCCLYAMRIFQFGIVFFVAALVTIYVQTFVDVTQDAESIVRATLWVWAAVCYPIAVTLIINSLLLPAEPRDQMRRLMVAKLAVVQARLDAWLDGSTVRAPLTAHDVESTTTALQKLLRFSGMRGKADALAQSRDLATVTAVSNLYVAASNLRPPAALAAPLAARGRALRDACAALARAIEHDGPFALAAAAEPRMDPNATSMQAAEPPWALVSMHRALLDLSACMTAQTVDMHPPPRQPVLAKDAWTNPVYGEFALKTLLAVLVCYLFYNSADWQGVHTVMLTCLVVAQPGLGASSRRSMLRFWGAVAGSLLALFVVVFVLPQIDSIAALLVAVLPVLFAGAWIAAGSERISYAGVQLMFTFSLAFLEQFAPTFDLTEIRDRMVGIFLGIAVATFVQITLWPEGEAALLRRRLSACLASIAKLLAPGDAPSETSAAAHARIAAWAALSDCEGLLLRVALEPTWREGEEERVTLLANSVLAAARELLLAADALRSASDAAGAALPAHLSERLHDFSSRAASAIAEYAQGLSAPAPSASAPRLPGMIEDRAGEGERGVELMAEAERVRRAVSSLPDWVGDATASPLALQAGAHHD</sequence>
<proteinExistence type="inferred from homology"/>
<dbReference type="PANTHER" id="PTHR30509:SF9">
    <property type="entry name" value="MULTIDRUG RESISTANCE PROTEIN MDTO"/>
    <property type="match status" value="1"/>
</dbReference>
<feature type="transmembrane region" description="Helical" evidence="7">
    <location>
        <begin position="21"/>
        <end position="54"/>
    </location>
</feature>
<evidence type="ECO:0000259" key="8">
    <source>
        <dbReference type="Pfam" id="PF13515"/>
    </source>
</evidence>
<dbReference type="OrthoDB" id="105720at2"/>
<dbReference type="RefSeq" id="WP_133197332.1">
    <property type="nucleotide sequence ID" value="NZ_JBHUCW010000002.1"/>
</dbReference>